<dbReference type="PANTHER" id="PTHR44943:SF8">
    <property type="entry name" value="TPR REPEAT-CONTAINING PROTEIN MJ0263"/>
    <property type="match status" value="1"/>
</dbReference>
<keyword evidence="2 3" id="KW-0802">TPR repeat</keyword>
<dbReference type="PANTHER" id="PTHR44943">
    <property type="entry name" value="CELLULOSE SYNTHASE OPERON PROTEIN C"/>
    <property type="match status" value="1"/>
</dbReference>
<dbReference type="Proteomes" id="UP001161409">
    <property type="component" value="Unassembled WGS sequence"/>
</dbReference>
<evidence type="ECO:0000256" key="3">
    <source>
        <dbReference type="PROSITE-ProRule" id="PRU00339"/>
    </source>
</evidence>
<evidence type="ECO:0000259" key="6">
    <source>
        <dbReference type="PROSITE" id="PS51724"/>
    </source>
</evidence>
<feature type="compositionally biased region" description="Basic and acidic residues" evidence="4">
    <location>
        <begin position="553"/>
        <end position="566"/>
    </location>
</feature>
<name>A0ABQ5U4A8_9PROT</name>
<dbReference type="InterPro" id="IPR011717">
    <property type="entry name" value="TPR-4"/>
</dbReference>
<dbReference type="Pfam" id="PF05036">
    <property type="entry name" value="SPOR"/>
    <property type="match status" value="1"/>
</dbReference>
<gene>
    <name evidence="7" type="ORF">GCM10007924_17890</name>
</gene>
<feature type="region of interest" description="Disordered" evidence="4">
    <location>
        <begin position="528"/>
        <end position="569"/>
    </location>
</feature>
<comment type="caution">
    <text evidence="7">The sequence shown here is derived from an EMBL/GenBank/DDBJ whole genome shotgun (WGS) entry which is preliminary data.</text>
</comment>
<keyword evidence="5" id="KW-0732">Signal</keyword>
<dbReference type="SUPFAM" id="SSF110997">
    <property type="entry name" value="Sporulation related repeat"/>
    <property type="match status" value="1"/>
</dbReference>
<protein>
    <recommendedName>
        <fullName evidence="6">SPOR domain-containing protein</fullName>
    </recommendedName>
</protein>
<dbReference type="PROSITE" id="PS50005">
    <property type="entry name" value="TPR"/>
    <property type="match status" value="2"/>
</dbReference>
<dbReference type="Pfam" id="PF13174">
    <property type="entry name" value="TPR_6"/>
    <property type="match status" value="1"/>
</dbReference>
<dbReference type="Gene3D" id="3.30.70.1070">
    <property type="entry name" value="Sporulation related repeat"/>
    <property type="match status" value="1"/>
</dbReference>
<keyword evidence="8" id="KW-1185">Reference proteome</keyword>
<feature type="repeat" description="TPR" evidence="3">
    <location>
        <begin position="158"/>
        <end position="191"/>
    </location>
</feature>
<reference evidence="7" key="1">
    <citation type="journal article" date="2014" name="Int. J. Syst. Evol. Microbiol.">
        <title>Complete genome of a new Firmicutes species belonging to the dominant human colonic microbiota ('Ruminococcus bicirculans') reveals two chromosomes and a selective capacity to utilize plant glucans.</title>
        <authorList>
            <consortium name="NISC Comparative Sequencing Program"/>
            <person name="Wegmann U."/>
            <person name="Louis P."/>
            <person name="Goesmann A."/>
            <person name="Henrissat B."/>
            <person name="Duncan S.H."/>
            <person name="Flint H.J."/>
        </authorList>
    </citation>
    <scope>NUCLEOTIDE SEQUENCE</scope>
    <source>
        <strain evidence="7">NBRC 103408</strain>
    </source>
</reference>
<dbReference type="Pfam" id="PF07721">
    <property type="entry name" value="TPR_4"/>
    <property type="match status" value="1"/>
</dbReference>
<dbReference type="RefSeq" id="WP_169560718.1">
    <property type="nucleotide sequence ID" value="NZ_BSNF01000006.1"/>
</dbReference>
<keyword evidence="1" id="KW-0677">Repeat</keyword>
<feature type="chain" id="PRO_5045159332" description="SPOR domain-containing protein" evidence="5">
    <location>
        <begin position="24"/>
        <end position="578"/>
    </location>
</feature>
<proteinExistence type="predicted"/>
<evidence type="ECO:0000313" key="7">
    <source>
        <dbReference type="EMBL" id="GLQ06568.1"/>
    </source>
</evidence>
<dbReference type="InterPro" id="IPR007730">
    <property type="entry name" value="SPOR-like_dom"/>
</dbReference>
<dbReference type="InterPro" id="IPR019734">
    <property type="entry name" value="TPR_rpt"/>
</dbReference>
<evidence type="ECO:0000256" key="1">
    <source>
        <dbReference type="ARBA" id="ARBA00022737"/>
    </source>
</evidence>
<feature type="domain" description="SPOR" evidence="6">
    <location>
        <begin position="442"/>
        <end position="528"/>
    </location>
</feature>
<feature type="region of interest" description="Disordered" evidence="4">
    <location>
        <begin position="292"/>
        <end position="421"/>
    </location>
</feature>
<organism evidence="7 8">
    <name type="scientific">Sneathiella chinensis</name>
    <dbReference type="NCBI Taxonomy" id="349750"/>
    <lineage>
        <taxon>Bacteria</taxon>
        <taxon>Pseudomonadati</taxon>
        <taxon>Pseudomonadota</taxon>
        <taxon>Alphaproteobacteria</taxon>
        <taxon>Sneathiellales</taxon>
        <taxon>Sneathiellaceae</taxon>
        <taxon>Sneathiella</taxon>
    </lineage>
</organism>
<sequence length="578" mass="61970">MPQSSRRTPYCRAMLLVTTSLVAAGCNTVAQQQTGTKPTPVASAAEEQDLSTGLTFERLLRIGDRSLEKGDPETAFRFYSMAAEKDPESPLPSLKIADAFRKNNQPTAALDIYENLLQKDPALLEAHSGIGYSLLSLDKPFLALQAFRKALEHDPDYAVAHGGMAVAHDTAGDHDKAQDLYRQAIKADPNNLTYQNNLALSLALVGRTDQAIAMLEIITAHPNATAKHRQNLALVYGMAGKTAEAMRYSRMDLNERDARNNALYFQALNNDTGPLAAPEGSRRDHVLAMAGKKTENPAPSAVPSTTPLEARKTTQRLTTERQDTPAKPSYMPSATMLAAVPTGKVESTPLSPPTEPATKPATQLADTKGKPQQRAADLIPVAPTAEAQKSGTTKATEAAEPTIAAKPATSEPAPKKVEAAPAPTPAAPAQIEKVAFSLPLPNSATSGYFLQVGSFRTAERAEMGWKILHSQHGDLLSDLKPTYSRIDLGEGKGVYYRVRIGGYTDKDAPVRLCGALRDRGSDCFMSQPEAAAQDSGETVARPASDTIAPGPAKTDEHRPAEKRDGSTNKTYETAFVAY</sequence>
<dbReference type="InterPro" id="IPR051685">
    <property type="entry name" value="Ycf3/AcsC/BcsC/TPR_MFPF"/>
</dbReference>
<dbReference type="InterPro" id="IPR036680">
    <property type="entry name" value="SPOR-like_sf"/>
</dbReference>
<evidence type="ECO:0000256" key="5">
    <source>
        <dbReference type="SAM" id="SignalP"/>
    </source>
</evidence>
<evidence type="ECO:0000256" key="4">
    <source>
        <dbReference type="SAM" id="MobiDB-lite"/>
    </source>
</evidence>
<evidence type="ECO:0000313" key="8">
    <source>
        <dbReference type="Proteomes" id="UP001161409"/>
    </source>
</evidence>
<dbReference type="Pfam" id="PF14559">
    <property type="entry name" value="TPR_19"/>
    <property type="match status" value="1"/>
</dbReference>
<evidence type="ECO:0000256" key="2">
    <source>
        <dbReference type="ARBA" id="ARBA00022803"/>
    </source>
</evidence>
<reference evidence="7" key="2">
    <citation type="submission" date="2023-01" db="EMBL/GenBank/DDBJ databases">
        <title>Draft genome sequence of Sneathiella chinensis strain NBRC 103408.</title>
        <authorList>
            <person name="Sun Q."/>
            <person name="Mori K."/>
        </authorList>
    </citation>
    <scope>NUCLEOTIDE SEQUENCE</scope>
    <source>
        <strain evidence="7">NBRC 103408</strain>
    </source>
</reference>
<dbReference type="SMART" id="SM00028">
    <property type="entry name" value="TPR"/>
    <property type="match status" value="4"/>
</dbReference>
<dbReference type="Gene3D" id="1.25.40.10">
    <property type="entry name" value="Tetratricopeptide repeat domain"/>
    <property type="match status" value="1"/>
</dbReference>
<dbReference type="PROSITE" id="PS51724">
    <property type="entry name" value="SPOR"/>
    <property type="match status" value="1"/>
</dbReference>
<dbReference type="EMBL" id="BSNF01000006">
    <property type="protein sequence ID" value="GLQ06568.1"/>
    <property type="molecule type" value="Genomic_DNA"/>
</dbReference>
<dbReference type="PROSITE" id="PS51257">
    <property type="entry name" value="PROKAR_LIPOPROTEIN"/>
    <property type="match status" value="1"/>
</dbReference>
<dbReference type="InterPro" id="IPR011990">
    <property type="entry name" value="TPR-like_helical_dom_sf"/>
</dbReference>
<dbReference type="SUPFAM" id="SSF48452">
    <property type="entry name" value="TPR-like"/>
    <property type="match status" value="1"/>
</dbReference>
<feature type="repeat" description="TPR" evidence="3">
    <location>
        <begin position="124"/>
        <end position="157"/>
    </location>
</feature>
<accession>A0ABQ5U4A8</accession>
<feature type="signal peptide" evidence="5">
    <location>
        <begin position="1"/>
        <end position="23"/>
    </location>
</feature>